<evidence type="ECO:0000259" key="10">
    <source>
        <dbReference type="PROSITE" id="PS50011"/>
    </source>
</evidence>
<evidence type="ECO:0000313" key="11">
    <source>
        <dbReference type="EMBL" id="GMG99960.1"/>
    </source>
</evidence>
<evidence type="ECO:0000256" key="2">
    <source>
        <dbReference type="ARBA" id="ARBA00022614"/>
    </source>
</evidence>
<dbReference type="PROSITE" id="PS51257">
    <property type="entry name" value="PROKAR_LIPOPROTEIN"/>
    <property type="match status" value="1"/>
</dbReference>
<dbReference type="Proteomes" id="UP001279734">
    <property type="component" value="Unassembled WGS sequence"/>
</dbReference>
<evidence type="ECO:0000256" key="6">
    <source>
        <dbReference type="ARBA" id="ARBA00022989"/>
    </source>
</evidence>
<dbReference type="Gene3D" id="3.80.10.10">
    <property type="entry name" value="Ribonuclease Inhibitor"/>
    <property type="match status" value="1"/>
</dbReference>
<dbReference type="FunFam" id="3.80.10.10:FF:000400">
    <property type="entry name" value="Nuclear pore complex protein NUP107"/>
    <property type="match status" value="1"/>
</dbReference>
<dbReference type="FunFam" id="3.30.200.20:FF:000428">
    <property type="entry name" value="Inactive LRR receptor-like serine/threonine-protein kinase BIR2"/>
    <property type="match status" value="1"/>
</dbReference>
<evidence type="ECO:0000256" key="5">
    <source>
        <dbReference type="ARBA" id="ARBA00022737"/>
    </source>
</evidence>
<evidence type="ECO:0000256" key="8">
    <source>
        <dbReference type="SAM" id="Phobius"/>
    </source>
</evidence>
<dbReference type="SUPFAM" id="SSF52058">
    <property type="entry name" value="L domain-like"/>
    <property type="match status" value="1"/>
</dbReference>
<accession>A0AAD3RXS1</accession>
<dbReference type="InterPro" id="IPR001611">
    <property type="entry name" value="Leu-rich_rpt"/>
</dbReference>
<dbReference type="InterPro" id="IPR051824">
    <property type="entry name" value="LRR_Rcpt-Like_S/T_Kinase"/>
</dbReference>
<evidence type="ECO:0000256" key="7">
    <source>
        <dbReference type="ARBA" id="ARBA00023136"/>
    </source>
</evidence>
<keyword evidence="6 8" id="KW-1133">Transmembrane helix</keyword>
<dbReference type="SUPFAM" id="SSF56112">
    <property type="entry name" value="Protein kinase-like (PK-like)"/>
    <property type="match status" value="1"/>
</dbReference>
<reference evidence="11" key="1">
    <citation type="submission" date="2023-05" db="EMBL/GenBank/DDBJ databases">
        <title>Nepenthes gracilis genome sequencing.</title>
        <authorList>
            <person name="Fukushima K."/>
        </authorList>
    </citation>
    <scope>NUCLEOTIDE SEQUENCE</scope>
    <source>
        <strain evidence="11">SING2019-196</strain>
    </source>
</reference>
<dbReference type="CDD" id="cd14066">
    <property type="entry name" value="STKc_IRAK"/>
    <property type="match status" value="1"/>
</dbReference>
<gene>
    <name evidence="11" type="ORF">Nepgr_001800</name>
</gene>
<evidence type="ECO:0000256" key="1">
    <source>
        <dbReference type="ARBA" id="ARBA00004479"/>
    </source>
</evidence>
<dbReference type="AlphaFoldDB" id="A0AAD3RXS1"/>
<protein>
    <recommendedName>
        <fullName evidence="10">Protein kinase domain-containing protein</fullName>
    </recommendedName>
</protein>
<organism evidence="11 12">
    <name type="scientific">Nepenthes gracilis</name>
    <name type="common">Slender pitcher plant</name>
    <dbReference type="NCBI Taxonomy" id="150966"/>
    <lineage>
        <taxon>Eukaryota</taxon>
        <taxon>Viridiplantae</taxon>
        <taxon>Streptophyta</taxon>
        <taxon>Embryophyta</taxon>
        <taxon>Tracheophyta</taxon>
        <taxon>Spermatophyta</taxon>
        <taxon>Magnoliopsida</taxon>
        <taxon>eudicotyledons</taxon>
        <taxon>Gunneridae</taxon>
        <taxon>Pentapetalae</taxon>
        <taxon>Caryophyllales</taxon>
        <taxon>Nepenthaceae</taxon>
        <taxon>Nepenthes</taxon>
    </lineage>
</organism>
<dbReference type="Pfam" id="PF00560">
    <property type="entry name" value="LRR_1"/>
    <property type="match status" value="3"/>
</dbReference>
<feature type="transmembrane region" description="Helical" evidence="8">
    <location>
        <begin position="227"/>
        <end position="252"/>
    </location>
</feature>
<comment type="caution">
    <text evidence="11">The sequence shown here is derived from an EMBL/GenBank/DDBJ whole genome shotgun (WGS) entry which is preliminary data.</text>
</comment>
<keyword evidence="7 8" id="KW-0472">Membrane</keyword>
<keyword evidence="12" id="KW-1185">Reference proteome</keyword>
<dbReference type="PANTHER" id="PTHR48006:SF88">
    <property type="entry name" value="LRR RECEPTOR-LIKE KINASE FAMILY PROTEIN"/>
    <property type="match status" value="1"/>
</dbReference>
<keyword evidence="2" id="KW-0433">Leucine-rich repeat</keyword>
<keyword evidence="4 9" id="KW-0732">Signal</keyword>
<feature type="signal peptide" evidence="9">
    <location>
        <begin position="1"/>
        <end position="22"/>
    </location>
</feature>
<sequence>MALNRRTVVVVCSLWWITVLLSGCVSYGTQTDVYCLKSIKRELQDPNNYLTYSWDFTNETEGSICNFAGIDCWHQQENRVLNIKLVDMGLKGQFPLGIVNCTSLTTLDLSDNSLNGSIPSNISKFVPYASTLSLSHNDFSGEIPPDFSNCAFLNELMLDHNQLSGQIPPQLSQLSRLKRFSVADNNLSGPVPIFANASFSKDVYANNPGLCGGPLAACSSHARKIQIGVILGALAGSLAFVVVAVVGIAYYLSRVAASKKQQGDPEGNKWAKSLKGAKGIKVAMFENAVSKMSLRDLMKATDSFSDSNIIGSGSTGTMYKAVLPNGTLLMIKRLHVSQRSEKEFLSEMKTLGSVNHRNLVPLLGFCMAKKERFLVYKYMANRNLFDQLHPSEPESKGMEWPLRLRIAVGAARALAWLHHGCNPRIIHRNISSKCILLDEDFEPKLSDFGLARLMRLIDTHLSTFVNGEFGDLGYVAPEYPRTLIATPKGDVYSFGIVLLELITGQKPTHVANTPDNFKGILAEWISQLSSNNLLHSAIDRSLLGQGFDDELMQFLRIAHNCISERPKERPTMVEVHQLLQAIGERYHFTAAEEIVLPLNTSDADFPDELIVATETKG</sequence>
<dbReference type="GO" id="GO:0016020">
    <property type="term" value="C:membrane"/>
    <property type="evidence" value="ECO:0007669"/>
    <property type="project" value="UniProtKB-SubCell"/>
</dbReference>
<dbReference type="FunFam" id="1.10.510.10:FF:000095">
    <property type="entry name" value="protein STRUBBELIG-RECEPTOR FAMILY 8"/>
    <property type="match status" value="1"/>
</dbReference>
<proteinExistence type="predicted"/>
<dbReference type="Gene3D" id="3.30.200.20">
    <property type="entry name" value="Phosphorylase Kinase, domain 1"/>
    <property type="match status" value="1"/>
</dbReference>
<evidence type="ECO:0000313" key="12">
    <source>
        <dbReference type="Proteomes" id="UP001279734"/>
    </source>
</evidence>
<dbReference type="InterPro" id="IPR032675">
    <property type="entry name" value="LRR_dom_sf"/>
</dbReference>
<comment type="subcellular location">
    <subcellularLocation>
        <location evidence="1">Membrane</location>
        <topology evidence="1">Single-pass type I membrane protein</topology>
    </subcellularLocation>
</comment>
<name>A0AAD3RXS1_NEPGR</name>
<feature type="chain" id="PRO_5042218836" description="Protein kinase domain-containing protein" evidence="9">
    <location>
        <begin position="23"/>
        <end position="617"/>
    </location>
</feature>
<feature type="domain" description="Protein kinase" evidence="10">
    <location>
        <begin position="304"/>
        <end position="579"/>
    </location>
</feature>
<evidence type="ECO:0000256" key="3">
    <source>
        <dbReference type="ARBA" id="ARBA00022692"/>
    </source>
</evidence>
<dbReference type="GO" id="GO:0005524">
    <property type="term" value="F:ATP binding"/>
    <property type="evidence" value="ECO:0007669"/>
    <property type="project" value="InterPro"/>
</dbReference>
<dbReference type="PROSITE" id="PS50011">
    <property type="entry name" value="PROTEIN_KINASE_DOM"/>
    <property type="match status" value="1"/>
</dbReference>
<dbReference type="GO" id="GO:0004672">
    <property type="term" value="F:protein kinase activity"/>
    <property type="evidence" value="ECO:0007669"/>
    <property type="project" value="InterPro"/>
</dbReference>
<dbReference type="Gene3D" id="1.10.510.10">
    <property type="entry name" value="Transferase(Phosphotransferase) domain 1"/>
    <property type="match status" value="1"/>
</dbReference>
<keyword evidence="3 8" id="KW-0812">Transmembrane</keyword>
<dbReference type="Pfam" id="PF07714">
    <property type="entry name" value="PK_Tyr_Ser-Thr"/>
    <property type="match status" value="1"/>
</dbReference>
<keyword evidence="5" id="KW-0677">Repeat</keyword>
<evidence type="ECO:0000256" key="9">
    <source>
        <dbReference type="SAM" id="SignalP"/>
    </source>
</evidence>
<dbReference type="InterPro" id="IPR001245">
    <property type="entry name" value="Ser-Thr/Tyr_kinase_cat_dom"/>
</dbReference>
<evidence type="ECO:0000256" key="4">
    <source>
        <dbReference type="ARBA" id="ARBA00022729"/>
    </source>
</evidence>
<dbReference type="InterPro" id="IPR011009">
    <property type="entry name" value="Kinase-like_dom_sf"/>
</dbReference>
<dbReference type="EMBL" id="BSYO01000001">
    <property type="protein sequence ID" value="GMG99960.1"/>
    <property type="molecule type" value="Genomic_DNA"/>
</dbReference>
<dbReference type="PANTHER" id="PTHR48006">
    <property type="entry name" value="LEUCINE-RICH REPEAT-CONTAINING PROTEIN DDB_G0281931-RELATED"/>
    <property type="match status" value="1"/>
</dbReference>
<dbReference type="InterPro" id="IPR000719">
    <property type="entry name" value="Prot_kinase_dom"/>
</dbReference>